<protein>
    <submittedName>
        <fullName evidence="1">Uncharacterized protein</fullName>
    </submittedName>
</protein>
<evidence type="ECO:0000313" key="1">
    <source>
        <dbReference type="EMBL" id="MVN23272.1"/>
    </source>
</evidence>
<dbReference type="Proteomes" id="UP000462014">
    <property type="component" value="Unassembled WGS sequence"/>
</dbReference>
<name>A0A7K1T114_9SPHI</name>
<organism evidence="1 2">
    <name type="scientific">Mucilaginibacter arboris</name>
    <dbReference type="NCBI Taxonomy" id="2682090"/>
    <lineage>
        <taxon>Bacteria</taxon>
        <taxon>Pseudomonadati</taxon>
        <taxon>Bacteroidota</taxon>
        <taxon>Sphingobacteriia</taxon>
        <taxon>Sphingobacteriales</taxon>
        <taxon>Sphingobacteriaceae</taxon>
        <taxon>Mucilaginibacter</taxon>
    </lineage>
</organism>
<dbReference type="RefSeq" id="WP_157569358.1">
    <property type="nucleotide sequence ID" value="NZ_WPIK01000021.1"/>
</dbReference>
<evidence type="ECO:0000313" key="2">
    <source>
        <dbReference type="Proteomes" id="UP000462014"/>
    </source>
</evidence>
<dbReference type="EMBL" id="WPIK01000021">
    <property type="protein sequence ID" value="MVN23272.1"/>
    <property type="molecule type" value="Genomic_DNA"/>
</dbReference>
<accession>A0A7K1T114</accession>
<dbReference type="AlphaFoldDB" id="A0A7K1T114"/>
<reference evidence="1 2" key="1">
    <citation type="submission" date="2019-12" db="EMBL/GenBank/DDBJ databases">
        <title>Mucilaginibacter sp. HMF7410 genome sequencing and assembly.</title>
        <authorList>
            <person name="Kang H."/>
            <person name="Cha I."/>
            <person name="Kim H."/>
            <person name="Joh K."/>
        </authorList>
    </citation>
    <scope>NUCLEOTIDE SEQUENCE [LARGE SCALE GENOMIC DNA]</scope>
    <source>
        <strain evidence="1 2">HMF7410</strain>
    </source>
</reference>
<gene>
    <name evidence="1" type="ORF">GO621_17245</name>
</gene>
<comment type="caution">
    <text evidence="1">The sequence shown here is derived from an EMBL/GenBank/DDBJ whole genome shotgun (WGS) entry which is preliminary data.</text>
</comment>
<keyword evidence="2" id="KW-1185">Reference proteome</keyword>
<proteinExistence type="predicted"/>
<sequence length="212" mass="24183">MSKKPSSEKTSITWKTWGMKYDRTKPDEPIENGEIDIFEECRSVNMDSKQKPYGRPIDADTAVHLISNYIKFVEEAFPHLNLKSENLSAEHLDFVDTTLIDIFKVSYGITYDKNILLKLLSQPKCEGIRSYLCLREPKKNPHISLVLVGVDCDGNDLHYRKKDTIKKNSSNGIDEITTQSLTGEFAHPPESSLEKKLTDPRYALLKMANDSK</sequence>